<dbReference type="AlphaFoldDB" id="B7S765"/>
<evidence type="ECO:0000256" key="9">
    <source>
        <dbReference type="ARBA" id="ARBA00023065"/>
    </source>
</evidence>
<keyword evidence="4 12" id="KW-0813">Transport</keyword>
<evidence type="ECO:0000256" key="3">
    <source>
        <dbReference type="ARBA" id="ARBA00011291"/>
    </source>
</evidence>
<dbReference type="Pfam" id="PF00895">
    <property type="entry name" value="ATP-synt_8"/>
    <property type="match status" value="1"/>
</dbReference>
<evidence type="ECO:0000256" key="6">
    <source>
        <dbReference type="ARBA" id="ARBA00022692"/>
    </source>
</evidence>
<name>B7S765_9MYRI</name>
<dbReference type="GO" id="GO:0015986">
    <property type="term" value="P:proton motive force-driven ATP synthesis"/>
    <property type="evidence" value="ECO:0007669"/>
    <property type="project" value="InterPro"/>
</dbReference>
<feature type="signal peptide" evidence="13">
    <location>
        <begin position="1"/>
        <end position="27"/>
    </location>
</feature>
<evidence type="ECO:0000256" key="12">
    <source>
        <dbReference type="RuleBase" id="RU003661"/>
    </source>
</evidence>
<evidence type="ECO:0000256" key="7">
    <source>
        <dbReference type="ARBA" id="ARBA00022781"/>
    </source>
</evidence>
<dbReference type="RefSeq" id="YP_002317248.1">
    <property type="nucleotide sequence ID" value="NC_011572.1"/>
</dbReference>
<evidence type="ECO:0000256" key="10">
    <source>
        <dbReference type="ARBA" id="ARBA00023128"/>
    </source>
</evidence>
<dbReference type="GeneID" id="7042968"/>
<dbReference type="GO" id="GO:0015078">
    <property type="term" value="F:proton transmembrane transporter activity"/>
    <property type="evidence" value="ECO:0007669"/>
    <property type="project" value="InterPro"/>
</dbReference>
<keyword evidence="13" id="KW-0732">Signal</keyword>
<keyword evidence="5 12" id="KW-0138">CF(0)</keyword>
<proteinExistence type="inferred from homology"/>
<evidence type="ECO:0000256" key="5">
    <source>
        <dbReference type="ARBA" id="ARBA00022547"/>
    </source>
</evidence>
<sequence length="50" mass="6074">MPQMMPIAWMQMFVLINLALLFIMAKSHFMKTTTSESNFKKFSKKMNWKW</sequence>
<accession>B7S765</accession>
<evidence type="ECO:0000256" key="13">
    <source>
        <dbReference type="SAM" id="SignalP"/>
    </source>
</evidence>
<dbReference type="EMBL" id="EF576853">
    <property type="protein sequence ID" value="ABQ01734.1"/>
    <property type="molecule type" value="Genomic_DNA"/>
</dbReference>
<reference evidence="14" key="1">
    <citation type="journal article" date="2008" name="Mol. Phylogenet. Evol.">
        <title>The complete mitochondrial genome of Symphylella sp. (Myriapoda: Symphyla): Extensive gene order rearrangement and evidence in favor of Progoneata.</title>
        <authorList>
            <person name="Gai Y."/>
            <person name="Song D."/>
            <person name="Sun H."/>
            <person name="Yang Q."/>
            <person name="Zhou K."/>
        </authorList>
    </citation>
    <scope>NUCLEOTIDE SEQUENCE</scope>
</reference>
<comment type="subcellular location">
    <subcellularLocation>
        <location evidence="1 12">Mitochondrion membrane</location>
        <topology evidence="1 12">Single-pass membrane protein</topology>
    </subcellularLocation>
</comment>
<keyword evidence="6 12" id="KW-0812">Transmembrane</keyword>
<evidence type="ECO:0000256" key="8">
    <source>
        <dbReference type="ARBA" id="ARBA00022989"/>
    </source>
</evidence>
<evidence type="ECO:0000256" key="1">
    <source>
        <dbReference type="ARBA" id="ARBA00004304"/>
    </source>
</evidence>
<geneLocation type="mitochondrion" evidence="14"/>
<dbReference type="InterPro" id="IPR001421">
    <property type="entry name" value="ATP8_metazoa"/>
</dbReference>
<feature type="chain" id="PRO_5002863501" description="ATP synthase complex subunit 8" evidence="13">
    <location>
        <begin position="28"/>
        <end position="50"/>
    </location>
</feature>
<evidence type="ECO:0000313" key="14">
    <source>
        <dbReference type="EMBL" id="ABQ01734.1"/>
    </source>
</evidence>
<keyword evidence="9 12" id="KW-0406">Ion transport</keyword>
<dbReference type="GO" id="GO:0031966">
    <property type="term" value="C:mitochondrial membrane"/>
    <property type="evidence" value="ECO:0007669"/>
    <property type="project" value="UniProtKB-SubCell"/>
</dbReference>
<keyword evidence="8" id="KW-1133">Transmembrane helix</keyword>
<keyword evidence="7 12" id="KW-0375">Hydrogen ion transport</keyword>
<dbReference type="CTD" id="4509"/>
<protein>
    <recommendedName>
        <fullName evidence="12">ATP synthase complex subunit 8</fullName>
    </recommendedName>
</protein>
<evidence type="ECO:0000256" key="4">
    <source>
        <dbReference type="ARBA" id="ARBA00022448"/>
    </source>
</evidence>
<organism evidence="14">
    <name type="scientific">Symphylella sp. YG-2006</name>
    <dbReference type="NCBI Taxonomy" id="390856"/>
    <lineage>
        <taxon>Eukaryota</taxon>
        <taxon>Metazoa</taxon>
        <taxon>Ecdysozoa</taxon>
        <taxon>Arthropoda</taxon>
        <taxon>Myriapoda</taxon>
        <taxon>Symphyla</taxon>
        <taxon>Scolopendrellidae</taxon>
        <taxon>Symphylella</taxon>
    </lineage>
</organism>
<evidence type="ECO:0000256" key="11">
    <source>
        <dbReference type="ARBA" id="ARBA00023136"/>
    </source>
</evidence>
<dbReference type="GO" id="GO:0045259">
    <property type="term" value="C:proton-transporting ATP synthase complex"/>
    <property type="evidence" value="ECO:0007669"/>
    <property type="project" value="UniProtKB-KW"/>
</dbReference>
<evidence type="ECO:0000256" key="2">
    <source>
        <dbReference type="ARBA" id="ARBA00008892"/>
    </source>
</evidence>
<comment type="subunit">
    <text evidence="3">F-type ATPases have 2 components, CF(1) - the catalytic core - and CF(0) - the membrane proton channel.</text>
</comment>
<comment type="similarity">
    <text evidence="2 12">Belongs to the ATPase protein 8 family.</text>
</comment>
<keyword evidence="11" id="KW-0472">Membrane</keyword>
<gene>
    <name evidence="14" type="primary">ATP8</name>
</gene>
<keyword evidence="10 12" id="KW-0496">Mitochondrion</keyword>